<dbReference type="InterPro" id="IPR013826">
    <property type="entry name" value="Topo_IA_cen_sub3"/>
</dbReference>
<protein>
    <recommendedName>
        <fullName evidence="10">DNA topoisomerase 1</fullName>
        <ecNumber evidence="10">5.6.2.1</ecNumber>
    </recommendedName>
    <alternativeName>
        <fullName evidence="10">DNA topoisomerase I</fullName>
    </alternativeName>
</protein>
<feature type="domain" description="Topo IA-type catalytic" evidence="12">
    <location>
        <begin position="133"/>
        <end position="564"/>
    </location>
</feature>
<dbReference type="HAMAP" id="MF_00952">
    <property type="entry name" value="Topoisom_1_prok"/>
    <property type="match status" value="1"/>
</dbReference>
<evidence type="ECO:0000256" key="5">
    <source>
        <dbReference type="ARBA" id="ARBA00022833"/>
    </source>
</evidence>
<dbReference type="PROSITE" id="PS50880">
    <property type="entry name" value="TOPRIM"/>
    <property type="match status" value="1"/>
</dbReference>
<evidence type="ECO:0000256" key="10">
    <source>
        <dbReference type="HAMAP-Rule" id="MF_00952"/>
    </source>
</evidence>
<dbReference type="Pfam" id="PF01131">
    <property type="entry name" value="Topoisom_bac"/>
    <property type="match status" value="1"/>
</dbReference>
<evidence type="ECO:0000259" key="12">
    <source>
        <dbReference type="PROSITE" id="PS52039"/>
    </source>
</evidence>
<dbReference type="CDD" id="cd00186">
    <property type="entry name" value="TOP1Ac"/>
    <property type="match status" value="1"/>
</dbReference>
<dbReference type="InterPro" id="IPR013824">
    <property type="entry name" value="Topo_IA_cen_sub1"/>
</dbReference>
<accession>S7VDX1</accession>
<dbReference type="PATRIC" id="fig|1121405.3.peg.121"/>
<dbReference type="Gene3D" id="3.40.50.140">
    <property type="match status" value="1"/>
</dbReference>
<feature type="site" description="Interaction with DNA" evidence="10">
    <location>
        <position position="144"/>
    </location>
</feature>
<reference evidence="13 14" key="1">
    <citation type="journal article" date="2013" name="Genome Announc.">
        <title>Draft genome sequences for three mercury-methylating, sulfate-reducing bacteria.</title>
        <authorList>
            <person name="Brown S.D."/>
            <person name="Hurt R.A.Jr."/>
            <person name="Gilmour C.C."/>
            <person name="Elias D.A."/>
        </authorList>
    </citation>
    <scope>NUCLEOTIDE SEQUENCE [LARGE SCALE GENOMIC DNA]</scope>
    <source>
        <strain evidence="13 14">DSM 2059</strain>
    </source>
</reference>
<dbReference type="EMBL" id="ATHJ01000011">
    <property type="protein sequence ID" value="EPR44929.1"/>
    <property type="molecule type" value="Genomic_DNA"/>
</dbReference>
<feature type="region of interest" description="Interaction with DNA" evidence="10">
    <location>
        <begin position="167"/>
        <end position="172"/>
    </location>
</feature>
<keyword evidence="6" id="KW-0460">Magnesium</keyword>
<comment type="similarity">
    <text evidence="2 10">Belongs to the type IA topoisomerase family.</text>
</comment>
<dbReference type="STRING" id="897.B2D07_11715"/>
<dbReference type="Gene3D" id="2.70.20.10">
    <property type="entry name" value="Topoisomerase I, domain 3"/>
    <property type="match status" value="1"/>
</dbReference>
<dbReference type="InterPro" id="IPR013825">
    <property type="entry name" value="Topo_IA_cen_sub2"/>
</dbReference>
<feature type="site" description="Interaction with DNA" evidence="10">
    <location>
        <position position="143"/>
    </location>
</feature>
<dbReference type="SMART" id="SM00493">
    <property type="entry name" value="TOPRIM"/>
    <property type="match status" value="1"/>
</dbReference>
<dbReference type="InterPro" id="IPR003602">
    <property type="entry name" value="Topo_IA_DNA-bd_dom"/>
</dbReference>
<dbReference type="Gene3D" id="3.30.65.10">
    <property type="entry name" value="Bacterial Topoisomerase I, domain 1"/>
    <property type="match status" value="3"/>
</dbReference>
<feature type="active site" description="O-(5'-phospho-DNA)-tyrosine intermediate" evidence="10">
    <location>
        <position position="303"/>
    </location>
</feature>
<dbReference type="Pfam" id="PF01396">
    <property type="entry name" value="Zn_ribbon_Top1"/>
    <property type="match status" value="4"/>
</dbReference>
<comment type="catalytic activity">
    <reaction evidence="1 10">
        <text>ATP-independent breakage of single-stranded DNA, followed by passage and rejoining.</text>
        <dbReference type="EC" id="5.6.2.1"/>
    </reaction>
</comment>
<dbReference type="RefSeq" id="WP_020875156.1">
    <property type="nucleotide sequence ID" value="NZ_ATHJ01000011.1"/>
</dbReference>
<dbReference type="InterPro" id="IPR005733">
    <property type="entry name" value="TopoI_bac-type"/>
</dbReference>
<dbReference type="GO" id="GO:0008270">
    <property type="term" value="F:zinc ion binding"/>
    <property type="evidence" value="ECO:0007669"/>
    <property type="project" value="UniProtKB-KW"/>
</dbReference>
<dbReference type="GO" id="GO:0005694">
    <property type="term" value="C:chromosome"/>
    <property type="evidence" value="ECO:0007669"/>
    <property type="project" value="InterPro"/>
</dbReference>
<name>S7VDX1_DESML</name>
<dbReference type="GO" id="GO:0003917">
    <property type="term" value="F:DNA topoisomerase type I (single strand cut, ATP-independent) activity"/>
    <property type="evidence" value="ECO:0007669"/>
    <property type="project" value="UniProtKB-UniRule"/>
</dbReference>
<organism evidence="13 14">
    <name type="scientific">Desulfococcus multivorans DSM 2059</name>
    <dbReference type="NCBI Taxonomy" id="1121405"/>
    <lineage>
        <taxon>Bacteria</taxon>
        <taxon>Pseudomonadati</taxon>
        <taxon>Thermodesulfobacteriota</taxon>
        <taxon>Desulfobacteria</taxon>
        <taxon>Desulfobacterales</taxon>
        <taxon>Desulfococcaceae</taxon>
        <taxon>Desulfococcus</taxon>
    </lineage>
</organism>
<evidence type="ECO:0000313" key="14">
    <source>
        <dbReference type="Proteomes" id="UP000014977"/>
    </source>
</evidence>
<evidence type="ECO:0000256" key="1">
    <source>
        <dbReference type="ARBA" id="ARBA00000213"/>
    </source>
</evidence>
<feature type="site" description="Interaction with DNA" evidence="10">
    <location>
        <position position="152"/>
    </location>
</feature>
<dbReference type="InterPro" id="IPR000380">
    <property type="entry name" value="Topo_IA"/>
</dbReference>
<proteinExistence type="inferred from homology"/>
<evidence type="ECO:0000256" key="2">
    <source>
        <dbReference type="ARBA" id="ARBA00009446"/>
    </source>
</evidence>
<keyword evidence="3" id="KW-0479">Metal-binding</keyword>
<dbReference type="eggNOG" id="COG0550">
    <property type="taxonomic scope" value="Bacteria"/>
</dbReference>
<feature type="site" description="Interaction with DNA" evidence="10">
    <location>
        <position position="37"/>
    </location>
</feature>
<dbReference type="CDD" id="cd03363">
    <property type="entry name" value="TOPRIM_TopoIA_TopoI"/>
    <property type="match status" value="1"/>
</dbReference>
<evidence type="ECO:0000256" key="8">
    <source>
        <dbReference type="ARBA" id="ARBA00023125"/>
    </source>
</evidence>
<gene>
    <name evidence="10" type="primary">topA</name>
    <name evidence="13" type="ORF">dsmv_0965</name>
</gene>
<evidence type="ECO:0000256" key="6">
    <source>
        <dbReference type="ARBA" id="ARBA00022842"/>
    </source>
</evidence>
<feature type="site" description="Interaction with DNA" evidence="10">
    <location>
        <position position="159"/>
    </location>
</feature>
<keyword evidence="9 10" id="KW-0413">Isomerase</keyword>
<dbReference type="InterPro" id="IPR013498">
    <property type="entry name" value="Topo_IA_Znf"/>
</dbReference>
<keyword evidence="8 10" id="KW-0238">DNA-binding</keyword>
<dbReference type="OrthoDB" id="9804262at2"/>
<comment type="subunit">
    <text evidence="10">Monomer.</text>
</comment>
<dbReference type="InterPro" id="IPR028612">
    <property type="entry name" value="Topoisom_1_IA"/>
</dbReference>
<evidence type="ECO:0000256" key="9">
    <source>
        <dbReference type="ARBA" id="ARBA00023235"/>
    </source>
</evidence>
<evidence type="ECO:0000256" key="3">
    <source>
        <dbReference type="ARBA" id="ARBA00022723"/>
    </source>
</evidence>
<dbReference type="PRINTS" id="PR00417">
    <property type="entry name" value="PRTPISMRASEI"/>
</dbReference>
<dbReference type="InterPro" id="IPR023405">
    <property type="entry name" value="Topo_IA_core_domain"/>
</dbReference>
<dbReference type="SMART" id="SM00437">
    <property type="entry name" value="TOP1Ac"/>
    <property type="match status" value="1"/>
</dbReference>
<evidence type="ECO:0000259" key="11">
    <source>
        <dbReference type="PROSITE" id="PS50880"/>
    </source>
</evidence>
<dbReference type="GO" id="GO:0003677">
    <property type="term" value="F:DNA binding"/>
    <property type="evidence" value="ECO:0007669"/>
    <property type="project" value="UniProtKB-KW"/>
</dbReference>
<dbReference type="PROSITE" id="PS52039">
    <property type="entry name" value="TOPO_IA_2"/>
    <property type="match status" value="1"/>
</dbReference>
<keyword evidence="7 10" id="KW-0799">Topoisomerase</keyword>
<comment type="function">
    <text evidence="10">Releases the supercoiling and torsional tension of DNA, which is introduced during the DNA replication and transcription, by transiently cleaving and rejoining one strand of the DNA duplex. Introduces a single-strand break via transesterification at a target site in duplex DNA. The scissile phosphodiester is attacked by the catalytic tyrosine of the enzyme, resulting in the formation of a DNA-(5'-phosphotyrosyl)-enzyme intermediate and the expulsion of a 3'-OH DNA strand. The free DNA strand then undergoes passage around the unbroken strand, thus removing DNA supercoils. Finally, in the religation step, the DNA 3'-OH attacks the covalent intermediate to expel the active-site tyrosine and restore the DNA phosphodiester backbone.</text>
</comment>
<feature type="site" description="Interaction with DNA" evidence="10">
    <location>
        <position position="305"/>
    </location>
</feature>
<comment type="caution">
    <text evidence="13">The sequence shown here is derived from an EMBL/GenBank/DDBJ whole genome shotgun (WGS) entry which is preliminary data.</text>
</comment>
<comment type="caution">
    <text evidence="10">Lacks conserved residue(s) required for the propagation of feature annotation.</text>
</comment>
<evidence type="ECO:0000256" key="7">
    <source>
        <dbReference type="ARBA" id="ARBA00023029"/>
    </source>
</evidence>
<dbReference type="PROSITE" id="PS00396">
    <property type="entry name" value="TOPO_IA_1"/>
    <property type="match status" value="1"/>
</dbReference>
<feature type="site" description="Interaction with DNA" evidence="10">
    <location>
        <position position="147"/>
    </location>
</feature>
<dbReference type="InterPro" id="IPR003601">
    <property type="entry name" value="Topo_IA_2"/>
</dbReference>
<dbReference type="SUPFAM" id="SSF57783">
    <property type="entry name" value="Zinc beta-ribbon"/>
    <property type="match status" value="2"/>
</dbReference>
<dbReference type="SMART" id="SM00436">
    <property type="entry name" value="TOP1Bc"/>
    <property type="match status" value="1"/>
</dbReference>
<dbReference type="PANTHER" id="PTHR42785">
    <property type="entry name" value="DNA TOPOISOMERASE, TYPE IA, CORE"/>
    <property type="match status" value="1"/>
</dbReference>
<dbReference type="InterPro" id="IPR034149">
    <property type="entry name" value="TOPRIM_TopoI"/>
</dbReference>
<dbReference type="EC" id="5.6.2.1" evidence="10"/>
<dbReference type="GO" id="GO:0006265">
    <property type="term" value="P:DNA topological change"/>
    <property type="evidence" value="ECO:0007669"/>
    <property type="project" value="UniProtKB-UniRule"/>
</dbReference>
<dbReference type="PANTHER" id="PTHR42785:SF1">
    <property type="entry name" value="DNA TOPOISOMERASE"/>
    <property type="match status" value="1"/>
</dbReference>
<dbReference type="SUPFAM" id="SSF56712">
    <property type="entry name" value="Prokaryotic type I DNA topoisomerase"/>
    <property type="match status" value="1"/>
</dbReference>
<dbReference type="InterPro" id="IPR006171">
    <property type="entry name" value="TOPRIM_dom"/>
</dbReference>
<dbReference type="Pfam" id="PF01751">
    <property type="entry name" value="Toprim"/>
    <property type="match status" value="1"/>
</dbReference>
<dbReference type="Gene3D" id="1.10.460.10">
    <property type="entry name" value="Topoisomerase I, domain 2"/>
    <property type="match status" value="1"/>
</dbReference>
<sequence length="766" mass="85504">MNAVSSKPLVVVESPTKVKTIKKYLGSNYNVAATVGHIKDLPSKEMGIDIEKDFQPQYRVIPGKQKVISSLKKEAGDAEDIYLAPDPDREGEAIAWHTAEVLKKKGRRFHRVLFHELTETGIREAMKSPEALNDNKYHAQKARRILDRLVGYQISPLLWRKVKNGLSAGRVQSVAVRIICEREKAIQVFRPEEYWTITARLSADTPPPFTAKLAKKDGRKLTIPDEASAEAILSELAGQQIVVEKVLRKTTRRNPLPPFTTSKLQQDAIRKLRFSAKKTMMVAQQLYEGIELASGEPTGVITYMRTDSTRIAAEAAEEALKLIREQFGEAYAIQRPRFFKNRKKVQDAHEAIRPTSVHHTPDSVKSYLNQDQLALYTLIWKRFVASQMQPALIDNTSLTIRIGAYQFKASGSTVKFPGFMVLYQAAEDNDRPEPDKTILPDLPEGTVLNLDGYDPKQHFTQPPPRFSEASLVKELEENGIGRPSTYAAILSTIQEKGYVEKQKGYFRPSELGLIVNDLVVKSFPDIFNVEFTAKMEDDLDRVEAAEIDAKMILHDFYAPFSSELEAADQSMLSMKGVGASTGIKCPQCGSELHIKVGKNGPFLACSSYPECNFSRDYTRDEKGNIQIIEPVSEDAVDKACEKCGKPMVIKRGRYGTFLACSGYPECKYTQSASTDVGGQSTGVKCPEEGCTGELVERRSKRGKVFYGCSRFPDCKYAIWDKPVNRSCPQCGAQFMVEKTTKKDGTFLMCLNPACGFRNTGGDDEAS</sequence>
<dbReference type="InterPro" id="IPR023406">
    <property type="entry name" value="Topo_IA_AS"/>
</dbReference>
<dbReference type="InterPro" id="IPR013497">
    <property type="entry name" value="Topo_IA_cen"/>
</dbReference>
<keyword evidence="4" id="KW-0863">Zinc-finger</keyword>
<feature type="domain" description="Toprim" evidence="11">
    <location>
        <begin position="7"/>
        <end position="117"/>
    </location>
</feature>
<keyword evidence="14" id="KW-1185">Reference proteome</keyword>
<dbReference type="AlphaFoldDB" id="S7VDX1"/>
<dbReference type="Gene3D" id="1.10.290.10">
    <property type="entry name" value="Topoisomerase I, domain 4"/>
    <property type="match status" value="1"/>
</dbReference>
<evidence type="ECO:0000256" key="4">
    <source>
        <dbReference type="ARBA" id="ARBA00022771"/>
    </source>
</evidence>
<keyword evidence="5" id="KW-0862">Zinc</keyword>
<dbReference type="Proteomes" id="UP000014977">
    <property type="component" value="Unassembled WGS sequence"/>
</dbReference>
<dbReference type="NCBIfam" id="TIGR01051">
    <property type="entry name" value="topA_bact"/>
    <property type="match status" value="1"/>
</dbReference>
<evidence type="ECO:0000313" key="13">
    <source>
        <dbReference type="EMBL" id="EPR44929.1"/>
    </source>
</evidence>